<comment type="caution">
    <text evidence="1">The sequence shown here is derived from an EMBL/GenBank/DDBJ whole genome shotgun (WGS) entry which is preliminary data.</text>
</comment>
<proteinExistence type="predicted"/>
<protein>
    <submittedName>
        <fullName evidence="1">Uncharacterized protein</fullName>
    </submittedName>
</protein>
<accession>A0ACC2PRJ5</accession>
<name>A0ACC2PRJ5_9HYME</name>
<evidence type="ECO:0000313" key="1">
    <source>
        <dbReference type="EMBL" id="KAJ8685618.1"/>
    </source>
</evidence>
<dbReference type="EMBL" id="CM056741">
    <property type="protein sequence ID" value="KAJ8685618.1"/>
    <property type="molecule type" value="Genomic_DNA"/>
</dbReference>
<keyword evidence="2" id="KW-1185">Reference proteome</keyword>
<dbReference type="Proteomes" id="UP001239111">
    <property type="component" value="Chromosome 1"/>
</dbReference>
<evidence type="ECO:0000313" key="2">
    <source>
        <dbReference type="Proteomes" id="UP001239111"/>
    </source>
</evidence>
<reference evidence="1" key="1">
    <citation type="submission" date="2023-04" db="EMBL/GenBank/DDBJ databases">
        <title>A chromosome-level genome assembly of the parasitoid wasp Eretmocerus hayati.</title>
        <authorList>
            <person name="Zhong Y."/>
            <person name="Liu S."/>
            <person name="Liu Y."/>
        </authorList>
    </citation>
    <scope>NUCLEOTIDE SEQUENCE</scope>
    <source>
        <strain evidence="1">ZJU_SS_LIU_2023</strain>
    </source>
</reference>
<organism evidence="1 2">
    <name type="scientific">Eretmocerus hayati</name>
    <dbReference type="NCBI Taxonomy" id="131215"/>
    <lineage>
        <taxon>Eukaryota</taxon>
        <taxon>Metazoa</taxon>
        <taxon>Ecdysozoa</taxon>
        <taxon>Arthropoda</taxon>
        <taxon>Hexapoda</taxon>
        <taxon>Insecta</taxon>
        <taxon>Pterygota</taxon>
        <taxon>Neoptera</taxon>
        <taxon>Endopterygota</taxon>
        <taxon>Hymenoptera</taxon>
        <taxon>Apocrita</taxon>
        <taxon>Proctotrupomorpha</taxon>
        <taxon>Chalcidoidea</taxon>
        <taxon>Aphelinidae</taxon>
        <taxon>Aphelininae</taxon>
        <taxon>Eretmocerus</taxon>
    </lineage>
</organism>
<sequence length="487" mass="55400">MGFAAVQVIVHEVFTTEEESKNVERVFTTTVPKSWLFQDQNDNTKFYLMFKVEPLTQADLDMILQLARLKGEILDCNTFMLLSEGYDESSNYIKALVDIEKFVEPRLELSNIDSMLSASPQMQCQIAGHSAAPNQDETVASHTGDSYPEILVTTNVQNDNSDTLEDSGLGYFEGNSRNTRIEANSQEILVPLQNDPPVPSIISPDMQVMIQRIEFMINAVNKNLENVEHKLNGKLQITNERLNSIDSKVVVVQNKLHELTILVEKDGRLKKNPDFLGYEEFLSKYKLKTRPFKTMDDFKNFEALFQAAESKKTLYDDLKRHIISTCNNHNAVKKKKCTEILKNFFWRTVLTSYTAQKKPSKTNSTQKNQEYSSPVKEKLTFNTTAFYPCLHDALSNAYYNPIDDEGEKKDPKIPDFSEIILLREIGQVINDARHWDGGRAQRAKRSLENVDEDGSSKLTRRSSSIESMIPGSHVLSNSQSMNIAPIE</sequence>
<gene>
    <name evidence="1" type="ORF">QAD02_021411</name>
</gene>